<dbReference type="AlphaFoldDB" id="J3NFF0"/>
<evidence type="ECO:0000256" key="1">
    <source>
        <dbReference type="SAM" id="MobiDB-lite"/>
    </source>
</evidence>
<protein>
    <submittedName>
        <fullName evidence="2">Uncharacterized protein</fullName>
    </submittedName>
</protein>
<dbReference type="HOGENOM" id="CLU_1789898_0_0_1"/>
<feature type="compositionally biased region" description="Basic and acidic residues" evidence="1">
    <location>
        <begin position="15"/>
        <end position="25"/>
    </location>
</feature>
<reference evidence="2" key="2">
    <citation type="submission" date="2013-04" db="UniProtKB">
        <authorList>
            <consortium name="EnsemblPlants"/>
        </authorList>
    </citation>
    <scope>IDENTIFICATION</scope>
</reference>
<sequence>MKLWVNGMEWKWKDKARGLTERSEGDAEDEESDGVGDAGAAEEVAGGDAENEGDPDEEHGVIRLAVGSGHGGGWRASVLPEDWNSGSHRQSRELQEAALLVWFGFGSLGALARVGDETNPRGKRHYYYQLFFPNIATIGRNVMIR</sequence>
<dbReference type="EnsemblPlants" id="OB12G27080.1">
    <property type="protein sequence ID" value="OB12G27080.1"/>
    <property type="gene ID" value="OB12G27080"/>
</dbReference>
<accession>J3NFF0</accession>
<dbReference type="Gramene" id="OB12G27080.1">
    <property type="protein sequence ID" value="OB12G27080.1"/>
    <property type="gene ID" value="OB12G27080"/>
</dbReference>
<feature type="region of interest" description="Disordered" evidence="1">
    <location>
        <begin position="15"/>
        <end position="58"/>
    </location>
</feature>
<reference evidence="2" key="1">
    <citation type="journal article" date="2013" name="Nat. Commun.">
        <title>Whole-genome sequencing of Oryza brachyantha reveals mechanisms underlying Oryza genome evolution.</title>
        <authorList>
            <person name="Chen J."/>
            <person name="Huang Q."/>
            <person name="Gao D."/>
            <person name="Wang J."/>
            <person name="Lang Y."/>
            <person name="Liu T."/>
            <person name="Li B."/>
            <person name="Bai Z."/>
            <person name="Luis Goicoechea J."/>
            <person name="Liang C."/>
            <person name="Chen C."/>
            <person name="Zhang W."/>
            <person name="Sun S."/>
            <person name="Liao Y."/>
            <person name="Zhang X."/>
            <person name="Yang L."/>
            <person name="Song C."/>
            <person name="Wang M."/>
            <person name="Shi J."/>
            <person name="Liu G."/>
            <person name="Liu J."/>
            <person name="Zhou H."/>
            <person name="Zhou W."/>
            <person name="Yu Q."/>
            <person name="An N."/>
            <person name="Chen Y."/>
            <person name="Cai Q."/>
            <person name="Wang B."/>
            <person name="Liu B."/>
            <person name="Min J."/>
            <person name="Huang Y."/>
            <person name="Wu H."/>
            <person name="Li Z."/>
            <person name="Zhang Y."/>
            <person name="Yin Y."/>
            <person name="Song W."/>
            <person name="Jiang J."/>
            <person name="Jackson S.A."/>
            <person name="Wing R.A."/>
            <person name="Wang J."/>
            <person name="Chen M."/>
        </authorList>
    </citation>
    <scope>NUCLEOTIDE SEQUENCE [LARGE SCALE GENOMIC DNA]</scope>
    <source>
        <strain evidence="2">cv. IRGC 101232</strain>
    </source>
</reference>
<proteinExistence type="predicted"/>
<name>J3NFF0_ORYBR</name>
<feature type="compositionally biased region" description="Low complexity" evidence="1">
    <location>
        <begin position="38"/>
        <end position="48"/>
    </location>
</feature>
<dbReference type="Proteomes" id="UP000006038">
    <property type="component" value="Chromosome 12"/>
</dbReference>
<evidence type="ECO:0000313" key="2">
    <source>
        <dbReference type="EnsemblPlants" id="OB12G27080.1"/>
    </source>
</evidence>
<evidence type="ECO:0000313" key="3">
    <source>
        <dbReference type="Proteomes" id="UP000006038"/>
    </source>
</evidence>
<keyword evidence="3" id="KW-1185">Reference proteome</keyword>
<organism evidence="2">
    <name type="scientific">Oryza brachyantha</name>
    <name type="common">malo sina</name>
    <dbReference type="NCBI Taxonomy" id="4533"/>
    <lineage>
        <taxon>Eukaryota</taxon>
        <taxon>Viridiplantae</taxon>
        <taxon>Streptophyta</taxon>
        <taxon>Embryophyta</taxon>
        <taxon>Tracheophyta</taxon>
        <taxon>Spermatophyta</taxon>
        <taxon>Magnoliopsida</taxon>
        <taxon>Liliopsida</taxon>
        <taxon>Poales</taxon>
        <taxon>Poaceae</taxon>
        <taxon>BOP clade</taxon>
        <taxon>Oryzoideae</taxon>
        <taxon>Oryzeae</taxon>
        <taxon>Oryzinae</taxon>
        <taxon>Oryza</taxon>
    </lineage>
</organism>